<evidence type="ECO:0000313" key="1">
    <source>
        <dbReference type="EMBL" id="RCN44883.1"/>
    </source>
</evidence>
<organism evidence="1 2">
    <name type="scientific">Ancylostoma caninum</name>
    <name type="common">Dog hookworm</name>
    <dbReference type="NCBI Taxonomy" id="29170"/>
    <lineage>
        <taxon>Eukaryota</taxon>
        <taxon>Metazoa</taxon>
        <taxon>Ecdysozoa</taxon>
        <taxon>Nematoda</taxon>
        <taxon>Chromadorea</taxon>
        <taxon>Rhabditida</taxon>
        <taxon>Rhabditina</taxon>
        <taxon>Rhabditomorpha</taxon>
        <taxon>Strongyloidea</taxon>
        <taxon>Ancylostomatidae</taxon>
        <taxon>Ancylostomatinae</taxon>
        <taxon>Ancylostoma</taxon>
    </lineage>
</organism>
<protein>
    <submittedName>
        <fullName evidence="1">Uncharacterized protein</fullName>
    </submittedName>
</protein>
<gene>
    <name evidence="1" type="ORF">ANCCAN_09079</name>
</gene>
<dbReference type="Proteomes" id="UP000252519">
    <property type="component" value="Unassembled WGS sequence"/>
</dbReference>
<comment type="caution">
    <text evidence="1">The sequence shown here is derived from an EMBL/GenBank/DDBJ whole genome shotgun (WGS) entry which is preliminary data.</text>
</comment>
<reference evidence="1 2" key="1">
    <citation type="submission" date="2014-10" db="EMBL/GenBank/DDBJ databases">
        <title>Draft genome of the hookworm Ancylostoma caninum.</title>
        <authorList>
            <person name="Mitreva M."/>
        </authorList>
    </citation>
    <scope>NUCLEOTIDE SEQUENCE [LARGE SCALE GENOMIC DNA]</scope>
    <source>
        <strain evidence="1 2">Baltimore</strain>
    </source>
</reference>
<dbReference type="AlphaFoldDB" id="A0A368GKI2"/>
<sequence>MSSGPSRARVMEMERLVNSIFPRKTRGNGPADSAEDVRPIVIPAEALIEPSQPCFCPVFSPCVDTGNCPRCCHRISAFMILHKYRIKLGGYSDE</sequence>
<accession>A0A368GKI2</accession>
<dbReference type="EMBL" id="JOJR01000117">
    <property type="protein sequence ID" value="RCN44883.1"/>
    <property type="molecule type" value="Genomic_DNA"/>
</dbReference>
<evidence type="ECO:0000313" key="2">
    <source>
        <dbReference type="Proteomes" id="UP000252519"/>
    </source>
</evidence>
<dbReference type="OrthoDB" id="5850647at2759"/>
<name>A0A368GKI2_ANCCA</name>
<keyword evidence="2" id="KW-1185">Reference proteome</keyword>
<dbReference type="STRING" id="29170.A0A368GKI2"/>
<proteinExistence type="predicted"/>